<dbReference type="Pfam" id="PF05630">
    <property type="entry name" value="NPP1"/>
    <property type="match status" value="1"/>
</dbReference>
<sequence length="255" mass="28027">MHILNAAVLLGTAALVTAAPVVEERDVRGALPASASEIENRFQPVLDFDKDGCYYTSAIDSSGNVNPGLGPVAKSPSSDCRDANRLENNNLYSRSRCNNGWCAIMYEYYFEKDQTVWGSYGTGHRHDWENVIVFTKDNAVQRVAPSCHGKYDQASNTFRSDESGRPKIVYHQDGGLTHCFRHANEQDEQIENYTGKWFLGNLIGWNNWSSNDLRAKMLANWAGGVGPKLPDDKFAGSLRAAAGDAVAGFNPDVDG</sequence>
<reference evidence="2" key="1">
    <citation type="journal article" date="2023" name="Mol. Phylogenet. Evol.">
        <title>Genome-scale phylogeny and comparative genomics of the fungal order Sordariales.</title>
        <authorList>
            <person name="Hensen N."/>
            <person name="Bonometti L."/>
            <person name="Westerberg I."/>
            <person name="Brannstrom I.O."/>
            <person name="Guillou S."/>
            <person name="Cros-Aarteil S."/>
            <person name="Calhoun S."/>
            <person name="Haridas S."/>
            <person name="Kuo A."/>
            <person name="Mondo S."/>
            <person name="Pangilinan J."/>
            <person name="Riley R."/>
            <person name="LaButti K."/>
            <person name="Andreopoulos B."/>
            <person name="Lipzen A."/>
            <person name="Chen C."/>
            <person name="Yan M."/>
            <person name="Daum C."/>
            <person name="Ng V."/>
            <person name="Clum A."/>
            <person name="Steindorff A."/>
            <person name="Ohm R.A."/>
            <person name="Martin F."/>
            <person name="Silar P."/>
            <person name="Natvig D.O."/>
            <person name="Lalanne C."/>
            <person name="Gautier V."/>
            <person name="Ament-Velasquez S.L."/>
            <person name="Kruys A."/>
            <person name="Hutchinson M.I."/>
            <person name="Powell A.J."/>
            <person name="Barry K."/>
            <person name="Miller A.N."/>
            <person name="Grigoriev I.V."/>
            <person name="Debuchy R."/>
            <person name="Gladieux P."/>
            <person name="Hiltunen Thoren M."/>
            <person name="Johannesson H."/>
        </authorList>
    </citation>
    <scope>NUCLEOTIDE SEQUENCE</scope>
    <source>
        <strain evidence="2">CBS 232.78</strain>
    </source>
</reference>
<name>A0AAE0U1U9_9PEZI</name>
<organism evidence="2 3">
    <name type="scientific">Podospora didyma</name>
    <dbReference type="NCBI Taxonomy" id="330526"/>
    <lineage>
        <taxon>Eukaryota</taxon>
        <taxon>Fungi</taxon>
        <taxon>Dikarya</taxon>
        <taxon>Ascomycota</taxon>
        <taxon>Pezizomycotina</taxon>
        <taxon>Sordariomycetes</taxon>
        <taxon>Sordariomycetidae</taxon>
        <taxon>Sordariales</taxon>
        <taxon>Podosporaceae</taxon>
        <taxon>Podospora</taxon>
    </lineage>
</organism>
<keyword evidence="3" id="KW-1185">Reference proteome</keyword>
<dbReference type="PANTHER" id="PTHR33657">
    <property type="entry name" value="DOMAIN PROTEIN, PUTATIVE (AFU_ORTHOLOGUE AFUA_5G00600)-RELATED"/>
    <property type="match status" value="1"/>
</dbReference>
<feature type="chain" id="PRO_5041935516" evidence="1">
    <location>
        <begin position="19"/>
        <end position="255"/>
    </location>
</feature>
<dbReference type="PANTHER" id="PTHR33657:SF6">
    <property type="entry name" value="SECRETED PROTEIN"/>
    <property type="match status" value="1"/>
</dbReference>
<evidence type="ECO:0000313" key="3">
    <source>
        <dbReference type="Proteomes" id="UP001285441"/>
    </source>
</evidence>
<dbReference type="InterPro" id="IPR008701">
    <property type="entry name" value="NPP1"/>
</dbReference>
<dbReference type="AlphaFoldDB" id="A0AAE0U1U9"/>
<keyword evidence="1" id="KW-0732">Signal</keyword>
<reference evidence="2" key="2">
    <citation type="submission" date="2023-06" db="EMBL/GenBank/DDBJ databases">
        <authorList>
            <consortium name="Lawrence Berkeley National Laboratory"/>
            <person name="Haridas S."/>
            <person name="Hensen N."/>
            <person name="Bonometti L."/>
            <person name="Westerberg I."/>
            <person name="Brannstrom I.O."/>
            <person name="Guillou S."/>
            <person name="Cros-Aarteil S."/>
            <person name="Calhoun S."/>
            <person name="Kuo A."/>
            <person name="Mondo S."/>
            <person name="Pangilinan J."/>
            <person name="Riley R."/>
            <person name="LaButti K."/>
            <person name="Andreopoulos B."/>
            <person name="Lipzen A."/>
            <person name="Chen C."/>
            <person name="Yanf M."/>
            <person name="Daum C."/>
            <person name="Ng V."/>
            <person name="Clum A."/>
            <person name="Steindorff A."/>
            <person name="Ohm R."/>
            <person name="Martin F."/>
            <person name="Silar P."/>
            <person name="Natvig D."/>
            <person name="Lalanne C."/>
            <person name="Gautier V."/>
            <person name="Ament-velasquez S.L."/>
            <person name="Kruys A."/>
            <person name="Hutchinson M.I."/>
            <person name="Powell A.J."/>
            <person name="Barry K."/>
            <person name="Miller A.N."/>
            <person name="Grigoriev I.V."/>
            <person name="Debuchy R."/>
            <person name="Gladieux P."/>
            <person name="Thoren M.H."/>
            <person name="Johannesson H."/>
        </authorList>
    </citation>
    <scope>NUCLEOTIDE SEQUENCE</scope>
    <source>
        <strain evidence="2">CBS 232.78</strain>
    </source>
</reference>
<comment type="caution">
    <text evidence="2">The sequence shown here is derived from an EMBL/GenBank/DDBJ whole genome shotgun (WGS) entry which is preliminary data.</text>
</comment>
<dbReference type="EMBL" id="JAULSW010000003">
    <property type="protein sequence ID" value="KAK3387787.1"/>
    <property type="molecule type" value="Genomic_DNA"/>
</dbReference>
<dbReference type="Proteomes" id="UP001285441">
    <property type="component" value="Unassembled WGS sequence"/>
</dbReference>
<evidence type="ECO:0000313" key="2">
    <source>
        <dbReference type="EMBL" id="KAK3387787.1"/>
    </source>
</evidence>
<gene>
    <name evidence="2" type="ORF">B0H63DRAFT_542220</name>
</gene>
<dbReference type="PIRSF" id="PIRSF029958">
    <property type="entry name" value="Necrosis-inducing_protein"/>
    <property type="match status" value="1"/>
</dbReference>
<accession>A0AAE0U1U9</accession>
<proteinExistence type="predicted"/>
<feature type="signal peptide" evidence="1">
    <location>
        <begin position="1"/>
        <end position="18"/>
    </location>
</feature>
<protein>
    <submittedName>
        <fullName evidence="2">Necrosis inducing protein</fullName>
    </submittedName>
</protein>
<evidence type="ECO:0000256" key="1">
    <source>
        <dbReference type="SAM" id="SignalP"/>
    </source>
</evidence>